<reference evidence="2 3" key="1">
    <citation type="submission" date="2017-04" db="EMBL/GenBank/DDBJ databases">
        <title>Genome Sequence of the Model Brown-Rot Fungus Postia placenta SB12.</title>
        <authorList>
            <consortium name="DOE Joint Genome Institute"/>
            <person name="Gaskell J."/>
            <person name="Kersten P."/>
            <person name="Larrondo L.F."/>
            <person name="Canessa P."/>
            <person name="Martinez D."/>
            <person name="Hibbett D."/>
            <person name="Schmoll M."/>
            <person name="Kubicek C.P."/>
            <person name="Martinez A.T."/>
            <person name="Yadav J."/>
            <person name="Master E."/>
            <person name="Magnuson J.K."/>
            <person name="James T."/>
            <person name="Yaver D."/>
            <person name="Berka R."/>
            <person name="Labutti K."/>
            <person name="Lipzen A."/>
            <person name="Aerts A."/>
            <person name="Barry K."/>
            <person name="Henrissat B."/>
            <person name="Blanchette R."/>
            <person name="Grigoriev I."/>
            <person name="Cullen D."/>
        </authorList>
    </citation>
    <scope>NUCLEOTIDE SEQUENCE [LARGE SCALE GENOMIC DNA]</scope>
    <source>
        <strain evidence="2 3">MAD-698-R-SB12</strain>
    </source>
</reference>
<protein>
    <submittedName>
        <fullName evidence="2">Uncharacterized protein</fullName>
    </submittedName>
</protein>
<organism evidence="2 3">
    <name type="scientific">Postia placenta MAD-698-R-SB12</name>
    <dbReference type="NCBI Taxonomy" id="670580"/>
    <lineage>
        <taxon>Eukaryota</taxon>
        <taxon>Fungi</taxon>
        <taxon>Dikarya</taxon>
        <taxon>Basidiomycota</taxon>
        <taxon>Agaricomycotina</taxon>
        <taxon>Agaricomycetes</taxon>
        <taxon>Polyporales</taxon>
        <taxon>Adustoporiaceae</taxon>
        <taxon>Rhodonia</taxon>
    </lineage>
</organism>
<dbReference type="AlphaFoldDB" id="A0A1X6MJ23"/>
<dbReference type="OrthoDB" id="2662268at2759"/>
<accession>A0A1X6MJ23</accession>
<dbReference type="RefSeq" id="XP_024333132.1">
    <property type="nucleotide sequence ID" value="XM_024487543.1"/>
</dbReference>
<name>A0A1X6MJ23_9APHY</name>
<dbReference type="GeneID" id="36332492"/>
<dbReference type="Proteomes" id="UP000194127">
    <property type="component" value="Unassembled WGS sequence"/>
</dbReference>
<dbReference type="EMBL" id="KZ110614">
    <property type="protein sequence ID" value="OSX56338.1"/>
    <property type="molecule type" value="Genomic_DNA"/>
</dbReference>
<feature type="region of interest" description="Disordered" evidence="1">
    <location>
        <begin position="72"/>
        <end position="95"/>
    </location>
</feature>
<keyword evidence="3" id="KW-1185">Reference proteome</keyword>
<evidence type="ECO:0000256" key="1">
    <source>
        <dbReference type="SAM" id="MobiDB-lite"/>
    </source>
</evidence>
<feature type="region of interest" description="Disordered" evidence="1">
    <location>
        <begin position="1"/>
        <end position="32"/>
    </location>
</feature>
<sequence>MSDHPVPSSSKQQLSTNSSHKERAHDYGYYQPPRELEQFAPYTYYSQLGHTRYPPPPAQRYMVAYDTDDESVAAAGGGHDQPKSIQSPRPGPSLGPVTSWAPTTSFYGPPIEQKIEFSIERLARQVGVPMAGIHDPLMPIMMLLPDTPVASYLRLPNGRPRESISFRIAWQAYPEIEFAREIPLAKFDGPDKVSITRLDLARAVVDTYRDFQAACQTQRPKPGLEPWSFAPDGLTYKELYLVSIYSPDGDCFVANINFVADPDNTASYLIHFGHYAQAFPGLGADALPVPALMRFDLAGRFQTPQKVLQWSKVSHISFWAHRSKPCSARIKLGISSCSVLTFQRDLSSHIRLLLSCHDMSHATQLDKYYIRGDTNLELRPIEDIEYRTLHGCNEEHLRHQESLPRLMMLPNLRVDPMVRVPQPTMDPARGVPLENFASMRSDSIPKGLTWLDNQRVEFDLHGLPRGTGICLGLLQDKTVPEIAPHVVDVQKPVILPTHTGANYQQIVITFWWPAYPRTSRNFRAPVTIRRNNSAMHTITRAGLLLQLVGVFNAFVELTKTEIPYPAAREWALLGRNGLTLDQLWIVSLYQMSGPVFRLEIHAARPPVHPS</sequence>
<evidence type="ECO:0000313" key="2">
    <source>
        <dbReference type="EMBL" id="OSX56338.1"/>
    </source>
</evidence>
<gene>
    <name evidence="2" type="ORF">POSPLADRAFT_1160420</name>
</gene>
<proteinExistence type="predicted"/>
<evidence type="ECO:0000313" key="3">
    <source>
        <dbReference type="Proteomes" id="UP000194127"/>
    </source>
</evidence>
<feature type="compositionally biased region" description="Low complexity" evidence="1">
    <location>
        <begin position="8"/>
        <end position="18"/>
    </location>
</feature>